<feature type="region of interest" description="Disordered" evidence="3">
    <location>
        <begin position="531"/>
        <end position="557"/>
    </location>
</feature>
<proteinExistence type="predicted"/>
<protein>
    <submittedName>
        <fullName evidence="5">AAA family ATPase</fullName>
    </submittedName>
</protein>
<dbReference type="PROSITE" id="PS50043">
    <property type="entry name" value="HTH_LUXR_2"/>
    <property type="match status" value="1"/>
</dbReference>
<dbReference type="Gene3D" id="3.40.50.300">
    <property type="entry name" value="P-loop containing nucleotide triphosphate hydrolases"/>
    <property type="match status" value="1"/>
</dbReference>
<evidence type="ECO:0000256" key="3">
    <source>
        <dbReference type="SAM" id="MobiDB-lite"/>
    </source>
</evidence>
<evidence type="ECO:0000313" key="5">
    <source>
        <dbReference type="EMBL" id="MFC5144601.1"/>
    </source>
</evidence>
<evidence type="ECO:0000256" key="1">
    <source>
        <dbReference type="ARBA" id="ARBA00022741"/>
    </source>
</evidence>
<dbReference type="SUPFAM" id="SSF52540">
    <property type="entry name" value="P-loop containing nucleoside triphosphate hydrolases"/>
    <property type="match status" value="1"/>
</dbReference>
<dbReference type="PANTHER" id="PTHR16305:SF35">
    <property type="entry name" value="TRANSCRIPTIONAL ACTIVATOR DOMAIN"/>
    <property type="match status" value="1"/>
</dbReference>
<keyword evidence="6" id="KW-1185">Reference proteome</keyword>
<dbReference type="Proteomes" id="UP001596222">
    <property type="component" value="Unassembled WGS sequence"/>
</dbReference>
<gene>
    <name evidence="5" type="ORF">ACFPP6_07910</name>
</gene>
<dbReference type="SMART" id="SM00421">
    <property type="entry name" value="HTH_LUXR"/>
    <property type="match status" value="1"/>
</dbReference>
<dbReference type="Gene3D" id="1.25.40.10">
    <property type="entry name" value="Tetratricopeptide repeat domain"/>
    <property type="match status" value="1"/>
</dbReference>
<dbReference type="SUPFAM" id="SSF48452">
    <property type="entry name" value="TPR-like"/>
    <property type="match status" value="1"/>
</dbReference>
<dbReference type="InterPro" id="IPR036388">
    <property type="entry name" value="WH-like_DNA-bd_sf"/>
</dbReference>
<dbReference type="InterPro" id="IPR011990">
    <property type="entry name" value="TPR-like_helical_dom_sf"/>
</dbReference>
<dbReference type="InterPro" id="IPR027417">
    <property type="entry name" value="P-loop_NTPase"/>
</dbReference>
<evidence type="ECO:0000313" key="6">
    <source>
        <dbReference type="Proteomes" id="UP001596222"/>
    </source>
</evidence>
<evidence type="ECO:0000256" key="2">
    <source>
        <dbReference type="ARBA" id="ARBA00022840"/>
    </source>
</evidence>
<keyword evidence="1" id="KW-0547">Nucleotide-binding</keyword>
<sequence>MVVERISGRESELEAIEGFLAEVRSGAGPVLVLRGEPGAGKSTLLDYAVRRAAPVRVLSATGAEPESGMAFAALHQLLRPVTALAEALPGAQRDAVRAALGLAEPAAAQDRFLVAAGVLSLLAETAAAGGLVCVVDDFQWVDQASADALLFAARRLGGEGVGLLIGTRDTAGARQALRSLPAMDLAGLDTGGAGEVLAACTAVRPAPAVVDVLTAATGGNPLALRETAGLLSTEQLTGRAPLPDPLPLGDGMAAVYGEQIARLPEDTRLILLVAALEGRGDVRLIRAAGERLGVSPDALYAAEAAGVVEIRPADIRFRHPLIRAAVHAGAGPAARRAVHGHLAALLSAAGDRDRGALHRAEAATGPDEETAAELAAAGERASARGGYADAARMLSWAAELTPDERGRARRLKDTAAAAWLGGHPGRAQSALAAARDLAEDPVLLAEIAQLSGRFELSSGNAAEALRAFLDAAERATAHVLPVGGLPVDGRITDERAGEGRTADGPAASGHVASGHVASGHVASGHVASGHVASGHVAGPEGPATVAPRSLAGAPHPSRTGAARRIVLALLADAAEAASYVGDTGAAVLIGSRAAELALPSGAPAGSEDAADAFLRDILTGMGAWHAGDTGEGARLLRRALAAVPDLAGDGNSGGRDSDGDGGGGDGRHAAHLLWAAAAASLLGESDAAARHGARAGRVAKVSGMVGTLPVVLENAATAERMNSNYALSTALSQEGLALAREAGLDNSAAAHLANLAVCAAVRGHEDDCRTYAHQALAIAIPHRLGLRAGIATYALGLLDLGLGRHDRAHERLTALTTAGPGAGHPVVAWGSTADRVEAAAAAGDHAAARTATAFLERWSAHATSPRAQATLARCKALTTDDNAATALLQQALELLNTGDDHDATAYDRARTALLLGERLRRDRRANEARPHLRDAAETFHRLGATPWEQRAQGELRAAGESPEPARPALLQTLTPQELRIARLVAEGVSNKDVATRLFLSPRTVEYHLYKVYPKLGITSRTELARLLQ</sequence>
<dbReference type="InterPro" id="IPR016032">
    <property type="entry name" value="Sig_transdc_resp-reg_C-effctor"/>
</dbReference>
<feature type="compositionally biased region" description="Basic and acidic residues" evidence="3">
    <location>
        <begin position="490"/>
        <end position="501"/>
    </location>
</feature>
<accession>A0ABV9ZV73</accession>
<dbReference type="RefSeq" id="WP_382038561.1">
    <property type="nucleotide sequence ID" value="NZ_JBHSKJ010000004.1"/>
</dbReference>
<dbReference type="PRINTS" id="PR00038">
    <property type="entry name" value="HTHLUXR"/>
</dbReference>
<dbReference type="InterPro" id="IPR041664">
    <property type="entry name" value="AAA_16"/>
</dbReference>
<comment type="caution">
    <text evidence="5">The sequence shown here is derived from an EMBL/GenBank/DDBJ whole genome shotgun (WGS) entry which is preliminary data.</text>
</comment>
<dbReference type="CDD" id="cd06170">
    <property type="entry name" value="LuxR_C_like"/>
    <property type="match status" value="1"/>
</dbReference>
<name>A0ABV9ZV73_9ACTN</name>
<dbReference type="SUPFAM" id="SSF46894">
    <property type="entry name" value="C-terminal effector domain of the bipartite response regulators"/>
    <property type="match status" value="1"/>
</dbReference>
<feature type="domain" description="HTH luxR-type" evidence="4">
    <location>
        <begin position="966"/>
        <end position="1028"/>
    </location>
</feature>
<reference evidence="6" key="1">
    <citation type="journal article" date="2019" name="Int. J. Syst. Evol. Microbiol.">
        <title>The Global Catalogue of Microorganisms (GCM) 10K type strain sequencing project: providing services to taxonomists for standard genome sequencing and annotation.</title>
        <authorList>
            <consortium name="The Broad Institute Genomics Platform"/>
            <consortium name="The Broad Institute Genome Sequencing Center for Infectious Disease"/>
            <person name="Wu L."/>
            <person name="Ma J."/>
        </authorList>
    </citation>
    <scope>NUCLEOTIDE SEQUENCE [LARGE SCALE GENOMIC DNA]</scope>
    <source>
        <strain evidence="6">CGMCC 4.1641</strain>
    </source>
</reference>
<organism evidence="5 6">
    <name type="scientific">Streptomyces aureoversilis</name>
    <dbReference type="NCBI Taxonomy" id="67277"/>
    <lineage>
        <taxon>Bacteria</taxon>
        <taxon>Bacillati</taxon>
        <taxon>Actinomycetota</taxon>
        <taxon>Actinomycetes</taxon>
        <taxon>Kitasatosporales</taxon>
        <taxon>Streptomycetaceae</taxon>
        <taxon>Streptomyces</taxon>
    </lineage>
</organism>
<evidence type="ECO:0000259" key="4">
    <source>
        <dbReference type="PROSITE" id="PS50043"/>
    </source>
</evidence>
<dbReference type="Pfam" id="PF00196">
    <property type="entry name" value="GerE"/>
    <property type="match status" value="1"/>
</dbReference>
<dbReference type="EMBL" id="JBHSKJ010000004">
    <property type="protein sequence ID" value="MFC5144601.1"/>
    <property type="molecule type" value="Genomic_DNA"/>
</dbReference>
<dbReference type="InterPro" id="IPR000792">
    <property type="entry name" value="Tscrpt_reg_LuxR_C"/>
</dbReference>
<feature type="region of interest" description="Disordered" evidence="3">
    <location>
        <begin position="484"/>
        <end position="512"/>
    </location>
</feature>
<dbReference type="Pfam" id="PF13191">
    <property type="entry name" value="AAA_16"/>
    <property type="match status" value="1"/>
</dbReference>
<dbReference type="Gene3D" id="1.10.10.10">
    <property type="entry name" value="Winged helix-like DNA-binding domain superfamily/Winged helix DNA-binding domain"/>
    <property type="match status" value="1"/>
</dbReference>
<dbReference type="PANTHER" id="PTHR16305">
    <property type="entry name" value="TESTICULAR SOLUBLE ADENYLYL CYCLASE"/>
    <property type="match status" value="1"/>
</dbReference>
<keyword evidence="2" id="KW-0067">ATP-binding</keyword>